<reference evidence="3 4" key="1">
    <citation type="journal article" date="2020" name="Nature">
        <title>Six reference-quality genomes reveal evolution of bat adaptations.</title>
        <authorList>
            <person name="Jebb D."/>
            <person name="Huang Z."/>
            <person name="Pippel M."/>
            <person name="Hughes G.M."/>
            <person name="Lavrichenko K."/>
            <person name="Devanna P."/>
            <person name="Winkler S."/>
            <person name="Jermiin L.S."/>
            <person name="Skirmuntt E.C."/>
            <person name="Katzourakis A."/>
            <person name="Burkitt-Gray L."/>
            <person name="Ray D.A."/>
            <person name="Sullivan K.A.M."/>
            <person name="Roscito J.G."/>
            <person name="Kirilenko B.M."/>
            <person name="Davalos L.M."/>
            <person name="Corthals A.P."/>
            <person name="Power M.L."/>
            <person name="Jones G."/>
            <person name="Ransome R.D."/>
            <person name="Dechmann D.K.N."/>
            <person name="Locatelli A.G."/>
            <person name="Puechmaille S.J."/>
            <person name="Fedrigo O."/>
            <person name="Jarvis E.D."/>
            <person name="Hiller M."/>
            <person name="Vernes S.C."/>
            <person name="Myers E.W."/>
            <person name="Teeling E.C."/>
        </authorList>
    </citation>
    <scope>NUCLEOTIDE SEQUENCE [LARGE SCALE GENOMIC DNA]</scope>
    <source>
        <strain evidence="3">MPipKuh1</strain>
        <tissue evidence="3">Flight muscle</tissue>
    </source>
</reference>
<name>A0A7J7ZJM0_PIPKU</name>
<feature type="transmembrane region" description="Helical" evidence="2">
    <location>
        <begin position="30"/>
        <end position="58"/>
    </location>
</feature>
<gene>
    <name evidence="3" type="ORF">mPipKuh1_009375</name>
</gene>
<dbReference type="Proteomes" id="UP000558488">
    <property type="component" value="Unassembled WGS sequence"/>
</dbReference>
<accession>A0A7J7ZJM0</accession>
<evidence type="ECO:0000313" key="4">
    <source>
        <dbReference type="Proteomes" id="UP000558488"/>
    </source>
</evidence>
<dbReference type="AlphaFoldDB" id="A0A7J7ZJM0"/>
<keyword evidence="2" id="KW-0812">Transmembrane</keyword>
<feature type="compositionally biased region" description="Basic and acidic residues" evidence="1">
    <location>
        <begin position="92"/>
        <end position="101"/>
    </location>
</feature>
<evidence type="ECO:0000256" key="2">
    <source>
        <dbReference type="SAM" id="Phobius"/>
    </source>
</evidence>
<dbReference type="EMBL" id="JACAGB010000003">
    <property type="protein sequence ID" value="KAF6374136.1"/>
    <property type="molecule type" value="Genomic_DNA"/>
</dbReference>
<evidence type="ECO:0000313" key="3">
    <source>
        <dbReference type="EMBL" id="KAF6374136.1"/>
    </source>
</evidence>
<sequence length="121" mass="13257">MGRTRHPLSKAPLDAHRDARRQRLPVGRYMLVRVCVFMGMGACLCVLVCVCVGVSLYIDACVWIREQGPGASRDLEPVATPPAAPQNARQKARGEPGNKAEGCRVRLSVCLSVQEMRILLT</sequence>
<keyword evidence="4" id="KW-1185">Reference proteome</keyword>
<protein>
    <submittedName>
        <fullName evidence="3">Uncharacterized protein</fullName>
    </submittedName>
</protein>
<evidence type="ECO:0000256" key="1">
    <source>
        <dbReference type="SAM" id="MobiDB-lite"/>
    </source>
</evidence>
<proteinExistence type="predicted"/>
<keyword evidence="2" id="KW-1133">Transmembrane helix</keyword>
<keyword evidence="2" id="KW-0472">Membrane</keyword>
<organism evidence="3 4">
    <name type="scientific">Pipistrellus kuhlii</name>
    <name type="common">Kuhl's pipistrelle</name>
    <dbReference type="NCBI Taxonomy" id="59472"/>
    <lineage>
        <taxon>Eukaryota</taxon>
        <taxon>Metazoa</taxon>
        <taxon>Chordata</taxon>
        <taxon>Craniata</taxon>
        <taxon>Vertebrata</taxon>
        <taxon>Euteleostomi</taxon>
        <taxon>Mammalia</taxon>
        <taxon>Eutheria</taxon>
        <taxon>Laurasiatheria</taxon>
        <taxon>Chiroptera</taxon>
        <taxon>Yangochiroptera</taxon>
        <taxon>Vespertilionidae</taxon>
        <taxon>Pipistrellus</taxon>
    </lineage>
</organism>
<feature type="region of interest" description="Disordered" evidence="1">
    <location>
        <begin position="72"/>
        <end position="101"/>
    </location>
</feature>
<comment type="caution">
    <text evidence="3">The sequence shown here is derived from an EMBL/GenBank/DDBJ whole genome shotgun (WGS) entry which is preliminary data.</text>
</comment>